<name>A0A7Y2M220_9MICO</name>
<keyword evidence="3 6" id="KW-0812">Transmembrane</keyword>
<keyword evidence="6" id="KW-0813">Transport</keyword>
<gene>
    <name evidence="9" type="ORF">HLA99_14580</name>
</gene>
<dbReference type="PANTHER" id="PTHR19139">
    <property type="entry name" value="AQUAPORIN TRANSPORTER"/>
    <property type="match status" value="1"/>
</dbReference>
<dbReference type="GO" id="GO:0015250">
    <property type="term" value="F:water channel activity"/>
    <property type="evidence" value="ECO:0007669"/>
    <property type="project" value="TreeGrafter"/>
</dbReference>
<dbReference type="AlphaFoldDB" id="A0A7Y2M220"/>
<dbReference type="InterPro" id="IPR000425">
    <property type="entry name" value="MIP"/>
</dbReference>
<keyword evidence="10" id="KW-1185">Reference proteome</keyword>
<proteinExistence type="inferred from homology"/>
<evidence type="ECO:0000256" key="6">
    <source>
        <dbReference type="RuleBase" id="RU000477"/>
    </source>
</evidence>
<feature type="transmembrane region" description="Helical" evidence="8">
    <location>
        <begin position="193"/>
        <end position="215"/>
    </location>
</feature>
<evidence type="ECO:0000313" key="10">
    <source>
        <dbReference type="Proteomes" id="UP000543598"/>
    </source>
</evidence>
<dbReference type="GO" id="GO:0005886">
    <property type="term" value="C:plasma membrane"/>
    <property type="evidence" value="ECO:0007669"/>
    <property type="project" value="TreeGrafter"/>
</dbReference>
<evidence type="ECO:0000256" key="7">
    <source>
        <dbReference type="SAM" id="MobiDB-lite"/>
    </source>
</evidence>
<accession>A0A7Y2M220</accession>
<keyword evidence="4 8" id="KW-1133">Transmembrane helix</keyword>
<evidence type="ECO:0000256" key="1">
    <source>
        <dbReference type="ARBA" id="ARBA00004141"/>
    </source>
</evidence>
<sequence>MRRRVPDLSRQALPRLAARRPRRARPRRHPRRSRRHPRARRAPACGPHSGPDGSRTVSDATRPAHARVTGIALARRAGAELLGTGMLVTVVVGSGIAAQRLTTDPGLRLLENSIATALGLGVLILLLGPVSGAHFNPLVSAADTLLGRRHRTGLPLPILAVYIAAQILGGIGGAALANLMFAVPTTLSSTDRATPGTVLGEVVATAGLVLLIAGLARAGRSVPVVAAAVGAYIGAAYWFTSSTSLANPAVTIGRVFTDTFAGIAPASVLPFLAAQLVGAGIGVALTILLFPHATTETGDLVAEPVLTETRETP</sequence>
<protein>
    <submittedName>
        <fullName evidence="9">Aquaporin family protein</fullName>
    </submittedName>
</protein>
<dbReference type="PANTHER" id="PTHR19139:SF199">
    <property type="entry name" value="MIP17260P"/>
    <property type="match status" value="1"/>
</dbReference>
<comment type="subcellular location">
    <subcellularLocation>
        <location evidence="1">Membrane</location>
        <topology evidence="1">Multi-pass membrane protein</topology>
    </subcellularLocation>
</comment>
<feature type="transmembrane region" description="Helical" evidence="8">
    <location>
        <begin position="222"/>
        <end position="240"/>
    </location>
</feature>
<evidence type="ECO:0000256" key="4">
    <source>
        <dbReference type="ARBA" id="ARBA00022989"/>
    </source>
</evidence>
<evidence type="ECO:0000256" key="8">
    <source>
        <dbReference type="SAM" id="Phobius"/>
    </source>
</evidence>
<feature type="transmembrane region" description="Helical" evidence="8">
    <location>
        <begin position="114"/>
        <end position="135"/>
    </location>
</feature>
<keyword evidence="5 8" id="KW-0472">Membrane</keyword>
<evidence type="ECO:0000256" key="2">
    <source>
        <dbReference type="ARBA" id="ARBA00006175"/>
    </source>
</evidence>
<dbReference type="Gene3D" id="1.20.1080.10">
    <property type="entry name" value="Glycerol uptake facilitator protein"/>
    <property type="match status" value="2"/>
</dbReference>
<feature type="transmembrane region" description="Helical" evidence="8">
    <location>
        <begin position="81"/>
        <end position="102"/>
    </location>
</feature>
<evidence type="ECO:0000256" key="3">
    <source>
        <dbReference type="ARBA" id="ARBA00022692"/>
    </source>
</evidence>
<dbReference type="EMBL" id="JABEMB010000031">
    <property type="protein sequence ID" value="NNH05071.1"/>
    <property type="molecule type" value="Genomic_DNA"/>
</dbReference>
<dbReference type="Proteomes" id="UP000543598">
    <property type="component" value="Unassembled WGS sequence"/>
</dbReference>
<dbReference type="SUPFAM" id="SSF81338">
    <property type="entry name" value="Aquaporin-like"/>
    <property type="match status" value="1"/>
</dbReference>
<reference evidence="9 10" key="1">
    <citation type="submission" date="2020-05" db="EMBL/GenBank/DDBJ databases">
        <title>MicrobeNet Type strains.</title>
        <authorList>
            <person name="Nicholson A.C."/>
        </authorList>
    </citation>
    <scope>NUCLEOTIDE SEQUENCE [LARGE SCALE GENOMIC DNA]</scope>
    <source>
        <strain evidence="9 10">JCM 14282</strain>
    </source>
</reference>
<organism evidence="9 10">
    <name type="scientific">Microbacterium ulmi</name>
    <dbReference type="NCBI Taxonomy" id="179095"/>
    <lineage>
        <taxon>Bacteria</taxon>
        <taxon>Bacillati</taxon>
        <taxon>Actinomycetota</taxon>
        <taxon>Actinomycetes</taxon>
        <taxon>Micrococcales</taxon>
        <taxon>Microbacteriaceae</taxon>
        <taxon>Microbacterium</taxon>
    </lineage>
</organism>
<dbReference type="PRINTS" id="PR00783">
    <property type="entry name" value="MINTRINSICP"/>
</dbReference>
<dbReference type="InterPro" id="IPR023271">
    <property type="entry name" value="Aquaporin-like"/>
</dbReference>
<feature type="transmembrane region" description="Helical" evidence="8">
    <location>
        <begin position="156"/>
        <end position="181"/>
    </location>
</feature>
<evidence type="ECO:0000256" key="5">
    <source>
        <dbReference type="ARBA" id="ARBA00023136"/>
    </source>
</evidence>
<comment type="similarity">
    <text evidence="2 6">Belongs to the MIP/aquaporin (TC 1.A.8) family.</text>
</comment>
<feature type="region of interest" description="Disordered" evidence="7">
    <location>
        <begin position="1"/>
        <end position="63"/>
    </location>
</feature>
<feature type="transmembrane region" description="Helical" evidence="8">
    <location>
        <begin position="260"/>
        <end position="290"/>
    </location>
</feature>
<comment type="caution">
    <text evidence="9">The sequence shown here is derived from an EMBL/GenBank/DDBJ whole genome shotgun (WGS) entry which is preliminary data.</text>
</comment>
<evidence type="ECO:0000313" key="9">
    <source>
        <dbReference type="EMBL" id="NNH05071.1"/>
    </source>
</evidence>
<dbReference type="Pfam" id="PF00230">
    <property type="entry name" value="MIP"/>
    <property type="match status" value="1"/>
</dbReference>
<dbReference type="InterPro" id="IPR034294">
    <property type="entry name" value="Aquaporin_transptr"/>
</dbReference>
<feature type="compositionally biased region" description="Basic residues" evidence="7">
    <location>
        <begin position="17"/>
        <end position="41"/>
    </location>
</feature>